<evidence type="ECO:0000313" key="12">
    <source>
        <dbReference type="Proteomes" id="UP001378592"/>
    </source>
</evidence>
<evidence type="ECO:0000256" key="1">
    <source>
        <dbReference type="ARBA" id="ARBA00004443"/>
    </source>
</evidence>
<keyword evidence="6" id="KW-0342">GTP-binding</keyword>
<protein>
    <recommendedName>
        <fullName evidence="10">CP-type G domain-containing protein</fullName>
    </recommendedName>
</protein>
<keyword evidence="2" id="KW-0547">Nucleotide-binding</keyword>
<feature type="region of interest" description="Disordered" evidence="9">
    <location>
        <begin position="306"/>
        <end position="334"/>
    </location>
</feature>
<dbReference type="PROSITE" id="PS51721">
    <property type="entry name" value="G_CP"/>
    <property type="match status" value="1"/>
</dbReference>
<dbReference type="GO" id="GO:0003924">
    <property type="term" value="F:GTPase activity"/>
    <property type="evidence" value="ECO:0007669"/>
    <property type="project" value="TreeGrafter"/>
</dbReference>
<keyword evidence="3" id="KW-0999">Mitochondrion inner membrane</keyword>
<evidence type="ECO:0000256" key="4">
    <source>
        <dbReference type="ARBA" id="ARBA00022946"/>
    </source>
</evidence>
<keyword evidence="5" id="KW-0496">Mitochondrion</keyword>
<dbReference type="GO" id="GO:0005525">
    <property type="term" value="F:GTP binding"/>
    <property type="evidence" value="ECO:0007669"/>
    <property type="project" value="UniProtKB-KW"/>
</dbReference>
<keyword evidence="12" id="KW-1185">Reference proteome</keyword>
<dbReference type="InterPro" id="IPR023179">
    <property type="entry name" value="GTP-bd_ortho_bundle_sf"/>
</dbReference>
<feature type="compositionally biased region" description="Basic and acidic residues" evidence="9">
    <location>
        <begin position="306"/>
        <end position="316"/>
    </location>
</feature>
<dbReference type="Gene3D" id="1.10.1580.10">
    <property type="match status" value="1"/>
</dbReference>
<dbReference type="InterPro" id="IPR027417">
    <property type="entry name" value="P-loop_NTPase"/>
</dbReference>
<comment type="caution">
    <text evidence="11">The sequence shown here is derived from an EMBL/GenBank/DDBJ whole genome shotgun (WGS) entry which is preliminary data.</text>
</comment>
<dbReference type="GO" id="GO:0005743">
    <property type="term" value="C:mitochondrial inner membrane"/>
    <property type="evidence" value="ECO:0007669"/>
    <property type="project" value="UniProtKB-SubCell"/>
</dbReference>
<proteinExistence type="predicted"/>
<organism evidence="11 12">
    <name type="scientific">Gryllus longicercus</name>
    <dbReference type="NCBI Taxonomy" id="2509291"/>
    <lineage>
        <taxon>Eukaryota</taxon>
        <taxon>Metazoa</taxon>
        <taxon>Ecdysozoa</taxon>
        <taxon>Arthropoda</taxon>
        <taxon>Hexapoda</taxon>
        <taxon>Insecta</taxon>
        <taxon>Pterygota</taxon>
        <taxon>Neoptera</taxon>
        <taxon>Polyneoptera</taxon>
        <taxon>Orthoptera</taxon>
        <taxon>Ensifera</taxon>
        <taxon>Gryllidea</taxon>
        <taxon>Grylloidea</taxon>
        <taxon>Gryllidae</taxon>
        <taxon>Gryllinae</taxon>
        <taxon>Gryllus</taxon>
    </lineage>
</organism>
<dbReference type="FunFam" id="3.40.50.300:FF:000876">
    <property type="entry name" value="Mitochondrial GTPase 1"/>
    <property type="match status" value="1"/>
</dbReference>
<dbReference type="Proteomes" id="UP001378592">
    <property type="component" value="Unassembled WGS sequence"/>
</dbReference>
<evidence type="ECO:0000256" key="5">
    <source>
        <dbReference type="ARBA" id="ARBA00023128"/>
    </source>
</evidence>
<comment type="subcellular location">
    <subcellularLocation>
        <location evidence="1">Mitochondrion inner membrane</location>
        <topology evidence="1">Peripheral membrane protein</topology>
        <orientation evidence="1">Matrix side</orientation>
    </subcellularLocation>
</comment>
<dbReference type="PANTHER" id="PTHR45782:SF4">
    <property type="entry name" value="MITOCHONDRIAL RIBOSOME-ASSOCIATED GTPASE 1"/>
    <property type="match status" value="1"/>
</dbReference>
<evidence type="ECO:0000256" key="2">
    <source>
        <dbReference type="ARBA" id="ARBA00022741"/>
    </source>
</evidence>
<evidence type="ECO:0000256" key="9">
    <source>
        <dbReference type="SAM" id="MobiDB-lite"/>
    </source>
</evidence>
<dbReference type="SUPFAM" id="SSF52540">
    <property type="entry name" value="P-loop containing nucleoside triphosphate hydrolases"/>
    <property type="match status" value="1"/>
</dbReference>
<evidence type="ECO:0000256" key="7">
    <source>
        <dbReference type="ARBA" id="ARBA00023136"/>
    </source>
</evidence>
<dbReference type="Pfam" id="PF01926">
    <property type="entry name" value="MMR_HSR1"/>
    <property type="match status" value="1"/>
</dbReference>
<reference evidence="11 12" key="1">
    <citation type="submission" date="2024-03" db="EMBL/GenBank/DDBJ databases">
        <title>The genome assembly and annotation of the cricket Gryllus longicercus Weissman &amp; Gray.</title>
        <authorList>
            <person name="Szrajer S."/>
            <person name="Gray D."/>
            <person name="Ylla G."/>
        </authorList>
    </citation>
    <scope>NUCLEOTIDE SEQUENCE [LARGE SCALE GENOMIC DNA]</scope>
    <source>
        <strain evidence="11">DAG 2021-001</strain>
        <tissue evidence="11">Whole body minus gut</tissue>
    </source>
</reference>
<dbReference type="EMBL" id="JAZDUA010000700">
    <property type="protein sequence ID" value="KAK7789860.1"/>
    <property type="molecule type" value="Genomic_DNA"/>
</dbReference>
<keyword evidence="4" id="KW-0809">Transit peptide</keyword>
<dbReference type="Gene3D" id="3.40.50.300">
    <property type="entry name" value="P-loop containing nucleotide triphosphate hydrolases"/>
    <property type="match status" value="1"/>
</dbReference>
<dbReference type="AlphaFoldDB" id="A0AAN9YUI1"/>
<gene>
    <name evidence="11" type="ORF">R5R35_003765</name>
</gene>
<sequence>MAQQFRTTFTIVNKNVLHWFPGHMAKGLKQMQDKLKGVDCIIEVHDARIPLSGRNPNFKFTISGVRPHILVLNKRDLAGKDLERDTRSRLLQDGNEHVLFTSCKDQKCRGIKQIVPLATKLICASDRYNRSEEKELSIMVIGVPNVGKSSVINTLRNLRLRKASVAAVGAKPGITRAVQTRIKVNEDPPVYLLDTPGIVAPSIANVEAGLRLALCATLQDHLVGEEVIADYLLYSLNKRKNFRYVDEMNLEEPVDDIRIVLATIAVKKNKMKRVRDSSNQYLQVPDLRAASYHFIRAFREGKLAERSHIQRQEGRQGKSLMSTPHLRHPFSSQESTIHLQFPSTVTVGDQSSRMNDDET</sequence>
<dbReference type="PRINTS" id="PR00326">
    <property type="entry name" value="GTP1OBG"/>
</dbReference>
<comment type="function">
    <text evidence="8">Plays a role in the regulation of the mitochondrial ribosome assembly and of translational activity. Displays mitochondrial GTPase activity.</text>
</comment>
<dbReference type="PANTHER" id="PTHR45782">
    <property type="entry name" value="MITOCHONDRIAL RIBOSOME-ASSOCIATED GTPASE 1"/>
    <property type="match status" value="1"/>
</dbReference>
<feature type="domain" description="CP-type G" evidence="10">
    <location>
        <begin position="28"/>
        <end position="201"/>
    </location>
</feature>
<evidence type="ECO:0000259" key="10">
    <source>
        <dbReference type="PROSITE" id="PS51721"/>
    </source>
</evidence>
<dbReference type="GO" id="GO:0032543">
    <property type="term" value="P:mitochondrial translation"/>
    <property type="evidence" value="ECO:0007669"/>
    <property type="project" value="TreeGrafter"/>
</dbReference>
<evidence type="ECO:0000256" key="6">
    <source>
        <dbReference type="ARBA" id="ARBA00023134"/>
    </source>
</evidence>
<dbReference type="FunFam" id="1.10.1580.10:FF:000004">
    <property type="entry name" value="Mitochondrial GTPase 1"/>
    <property type="match status" value="1"/>
</dbReference>
<evidence type="ECO:0000256" key="3">
    <source>
        <dbReference type="ARBA" id="ARBA00022792"/>
    </source>
</evidence>
<dbReference type="InterPro" id="IPR030378">
    <property type="entry name" value="G_CP_dom"/>
</dbReference>
<evidence type="ECO:0000313" key="11">
    <source>
        <dbReference type="EMBL" id="KAK7789860.1"/>
    </source>
</evidence>
<keyword evidence="7" id="KW-0472">Membrane</keyword>
<dbReference type="InterPro" id="IPR006073">
    <property type="entry name" value="GTP-bd"/>
</dbReference>
<name>A0AAN9YUI1_9ORTH</name>
<evidence type="ECO:0000256" key="8">
    <source>
        <dbReference type="ARBA" id="ARBA00045284"/>
    </source>
</evidence>
<accession>A0AAN9YUI1</accession>
<dbReference type="CDD" id="cd01856">
    <property type="entry name" value="YlqF"/>
    <property type="match status" value="1"/>
</dbReference>